<evidence type="ECO:0000313" key="1">
    <source>
        <dbReference type="EMBL" id="KAB1657234.1"/>
    </source>
</evidence>
<reference evidence="1 2" key="1">
    <citation type="submission" date="2019-09" db="EMBL/GenBank/DDBJ databases">
        <title>Phylogeny of genus Pseudoclavibacter and closely related genus.</title>
        <authorList>
            <person name="Li Y."/>
        </authorList>
    </citation>
    <scope>NUCLEOTIDE SEQUENCE [LARGE SCALE GENOMIC DNA]</scope>
    <source>
        <strain evidence="1 2">DSM 23821</strain>
    </source>
</reference>
<comment type="caution">
    <text evidence="1">The sequence shown here is derived from an EMBL/GenBank/DDBJ whole genome shotgun (WGS) entry which is preliminary data.</text>
</comment>
<evidence type="ECO:0000313" key="2">
    <source>
        <dbReference type="Proteomes" id="UP000467240"/>
    </source>
</evidence>
<sequence length="103" mass="10690">MLGRTAGRGDVARCNDSRLAARCSLLVVRGSRLAARGSLLVARCARLAARGSRLAARGSLLVARCARLAARRPGTGYPANGPLPSAIRHPPVAKTICFPSAKS</sequence>
<proteinExistence type="predicted"/>
<keyword evidence="2" id="KW-1185">Reference proteome</keyword>
<accession>A0A7J5BSE3</accession>
<gene>
    <name evidence="1" type="ORF">F8O01_08250</name>
</gene>
<protein>
    <submittedName>
        <fullName evidence="1">Oxidoreductase</fullName>
    </submittedName>
</protein>
<dbReference type="EMBL" id="WBJZ01000009">
    <property type="protein sequence ID" value="KAB1657234.1"/>
    <property type="molecule type" value="Genomic_DNA"/>
</dbReference>
<dbReference type="Proteomes" id="UP000467240">
    <property type="component" value="Unassembled WGS sequence"/>
</dbReference>
<organism evidence="1 2">
    <name type="scientific">Pseudoclavibacter chungangensis</name>
    <dbReference type="NCBI Taxonomy" id="587635"/>
    <lineage>
        <taxon>Bacteria</taxon>
        <taxon>Bacillati</taxon>
        <taxon>Actinomycetota</taxon>
        <taxon>Actinomycetes</taxon>
        <taxon>Micrococcales</taxon>
        <taxon>Microbacteriaceae</taxon>
        <taxon>Pseudoclavibacter</taxon>
    </lineage>
</organism>
<name>A0A7J5BSE3_9MICO</name>
<dbReference type="AlphaFoldDB" id="A0A7J5BSE3"/>